<feature type="transmembrane region" description="Helical" evidence="6">
    <location>
        <begin position="517"/>
        <end position="538"/>
    </location>
</feature>
<dbReference type="PROSITE" id="PS51257">
    <property type="entry name" value="PROKAR_LIPOPROTEIN"/>
    <property type="match status" value="1"/>
</dbReference>
<feature type="transmembrane region" description="Helical" evidence="6">
    <location>
        <begin position="304"/>
        <end position="324"/>
    </location>
</feature>
<feature type="chain" id="PRO_5046517682" evidence="7">
    <location>
        <begin position="28"/>
        <end position="1035"/>
    </location>
</feature>
<dbReference type="Proteomes" id="UP001595956">
    <property type="component" value="Unassembled WGS sequence"/>
</dbReference>
<dbReference type="Pfam" id="PF02687">
    <property type="entry name" value="FtsX"/>
    <property type="match status" value="1"/>
</dbReference>
<evidence type="ECO:0000256" key="5">
    <source>
        <dbReference type="ARBA" id="ARBA00023136"/>
    </source>
</evidence>
<keyword evidence="5 6" id="KW-0472">Membrane</keyword>
<dbReference type="InterPro" id="IPR003838">
    <property type="entry name" value="ABC3_permease_C"/>
</dbReference>
<sequence length="1035" mass="107274">MRLRYRPFQAVAIATLAALITACAAFAPLYDRAMRQALTDISIARTPASVAGLQMTGTTQLGGFTFATHNDTDPPTPEVVAAKLPEDLRDAYADPVLGYSALVISEPGRSSDPRGQLIWRAGQCEHVTMVEGSCPDATGEIAISEADVENFGLGVGDTVRVAGIPRDLARRTVVPSVPLVVTGIYEQQRDDYWFGLNLTGLSGAVDSTPPPHVQHDIWLTERGTFDSSEVPPLPSQASTVGYPLDPAAVGVDDVLALGSEIEHLKDDARRDPANGVSVEVYSGLPDIADEIREQTEQSRVTVPLLMAQLGLLAVVVLWLVLLAVTEQRRPEVALARLRGRGRQGARRLLLGELLPVTLAGVVPGVLLAVGGVALARTSVLPGEAPFELGVPLLAAVGLAAAVLTAVTVLAVLRVSREPVETLLRRVPPRPAGFALGVAEALVIAGAGSVVVLFATGGLDGPIALAAPGLLAIVVGMVLAHLTTPTAAIAGRRMLRNGKVRAGVSFLDAARSPATRRIVAIVTLASALAVFSADALLVGDRNRASASEQGAGAALVVDVVGPDLAAVRTALTEVDPDGERVTPVVRLVPPGKDASGTLAVVPSQFQHVALFPGGAPDPALWERIAVPDAQPIELTGSSLAVDIDDATLRSERLDGEPHPVQLGLEVVNERGETLQVLLGELDGPADHTHVEVPVGCREGCYVTGVWLRTLPGATIDGSATFRNLVGLSDTGTEPVALGPAYLWAGLDDPVDGTVSPSSEDPEQLTIEVHGEGASQLTMSQVWLPGTVPALVAGELPPGSDDNGFSLVNIDGEVSDAARVATLERVPASPPDTAVVNLDLVERGSAITSSAVIELWFAEDDEALLAEVTEALDRQGVDVSGTTTLAGVRQEYDESTAAWSLQLAALIGAAALVIALLVLVVSAASSWRFRTRDLAALRMSGVPSRSIGAMAVAAQLPAVVVGVVAGAVAGLVGAHLALPIVPLFAEAPEVSTLDLGTAWVGVVVATVGALVVLGLGSVLIGRALARRSDIRRLRETL</sequence>
<feature type="transmembrane region" description="Helical" evidence="6">
    <location>
        <begin position="996"/>
        <end position="1023"/>
    </location>
</feature>
<dbReference type="EMBL" id="JBHSMD010000002">
    <property type="protein sequence ID" value="MFC5492892.1"/>
    <property type="molecule type" value="Genomic_DNA"/>
</dbReference>
<organism evidence="9 10">
    <name type="scientific">Nocardioides caricicola</name>
    <dbReference type="NCBI Taxonomy" id="634770"/>
    <lineage>
        <taxon>Bacteria</taxon>
        <taxon>Bacillati</taxon>
        <taxon>Actinomycetota</taxon>
        <taxon>Actinomycetes</taxon>
        <taxon>Propionibacteriales</taxon>
        <taxon>Nocardioidaceae</taxon>
        <taxon>Nocardioides</taxon>
    </lineage>
</organism>
<dbReference type="InterPro" id="IPR038766">
    <property type="entry name" value="Membrane_comp_ABC_pdt"/>
</dbReference>
<evidence type="ECO:0000256" key="2">
    <source>
        <dbReference type="ARBA" id="ARBA00022475"/>
    </source>
</evidence>
<evidence type="ECO:0000259" key="8">
    <source>
        <dbReference type="Pfam" id="PF02687"/>
    </source>
</evidence>
<keyword evidence="4 6" id="KW-1133">Transmembrane helix</keyword>
<keyword evidence="2" id="KW-1003">Cell membrane</keyword>
<dbReference type="PANTHER" id="PTHR30287">
    <property type="entry name" value="MEMBRANE COMPONENT OF PREDICTED ABC SUPERFAMILY METABOLITE UPTAKE TRANSPORTER"/>
    <property type="match status" value="1"/>
</dbReference>
<evidence type="ECO:0000256" key="6">
    <source>
        <dbReference type="SAM" id="Phobius"/>
    </source>
</evidence>
<evidence type="ECO:0000256" key="7">
    <source>
        <dbReference type="SAM" id="SignalP"/>
    </source>
</evidence>
<feature type="transmembrane region" description="Helical" evidence="6">
    <location>
        <begin position="462"/>
        <end position="490"/>
    </location>
</feature>
<keyword evidence="7" id="KW-0732">Signal</keyword>
<protein>
    <submittedName>
        <fullName evidence="9">FtsX-like permease family protein</fullName>
    </submittedName>
</protein>
<feature type="transmembrane region" description="Helical" evidence="6">
    <location>
        <begin position="345"/>
        <end position="369"/>
    </location>
</feature>
<reference evidence="10" key="1">
    <citation type="journal article" date="2019" name="Int. J. Syst. Evol. Microbiol.">
        <title>The Global Catalogue of Microorganisms (GCM) 10K type strain sequencing project: providing services to taxonomists for standard genome sequencing and annotation.</title>
        <authorList>
            <consortium name="The Broad Institute Genomics Platform"/>
            <consortium name="The Broad Institute Genome Sequencing Center for Infectious Disease"/>
            <person name="Wu L."/>
            <person name="Ma J."/>
        </authorList>
    </citation>
    <scope>NUCLEOTIDE SEQUENCE [LARGE SCALE GENOMIC DNA]</scope>
    <source>
        <strain evidence="10">KACC 13778</strain>
    </source>
</reference>
<feature type="signal peptide" evidence="7">
    <location>
        <begin position="1"/>
        <end position="27"/>
    </location>
</feature>
<keyword evidence="3 6" id="KW-0812">Transmembrane</keyword>
<keyword evidence="10" id="KW-1185">Reference proteome</keyword>
<comment type="subcellular location">
    <subcellularLocation>
        <location evidence="1">Cell membrane</location>
        <topology evidence="1">Multi-pass membrane protein</topology>
    </subcellularLocation>
</comment>
<accession>A0ABW0N0W6</accession>
<evidence type="ECO:0000256" key="3">
    <source>
        <dbReference type="ARBA" id="ARBA00022692"/>
    </source>
</evidence>
<feature type="domain" description="ABC3 transporter permease C-terminal" evidence="8">
    <location>
        <begin position="306"/>
        <end position="417"/>
    </location>
</feature>
<dbReference type="RefSeq" id="WP_345171493.1">
    <property type="nucleotide sequence ID" value="NZ_BAABFQ010000003.1"/>
</dbReference>
<feature type="transmembrane region" description="Helical" evidence="6">
    <location>
        <begin position="433"/>
        <end position="456"/>
    </location>
</feature>
<gene>
    <name evidence="9" type="ORF">ACFPKY_07265</name>
</gene>
<feature type="transmembrane region" description="Helical" evidence="6">
    <location>
        <begin position="897"/>
        <end position="925"/>
    </location>
</feature>
<proteinExistence type="predicted"/>
<evidence type="ECO:0000313" key="9">
    <source>
        <dbReference type="EMBL" id="MFC5492892.1"/>
    </source>
</evidence>
<dbReference type="PANTHER" id="PTHR30287:SF2">
    <property type="entry name" value="BLL1001 PROTEIN"/>
    <property type="match status" value="1"/>
</dbReference>
<feature type="transmembrane region" description="Helical" evidence="6">
    <location>
        <begin position="389"/>
        <end position="412"/>
    </location>
</feature>
<feature type="transmembrane region" description="Helical" evidence="6">
    <location>
        <begin position="945"/>
        <end position="976"/>
    </location>
</feature>
<evidence type="ECO:0000256" key="1">
    <source>
        <dbReference type="ARBA" id="ARBA00004651"/>
    </source>
</evidence>
<evidence type="ECO:0000313" key="10">
    <source>
        <dbReference type="Proteomes" id="UP001595956"/>
    </source>
</evidence>
<comment type="caution">
    <text evidence="9">The sequence shown here is derived from an EMBL/GenBank/DDBJ whole genome shotgun (WGS) entry which is preliminary data.</text>
</comment>
<name>A0ABW0N0W6_9ACTN</name>
<evidence type="ECO:0000256" key="4">
    <source>
        <dbReference type="ARBA" id="ARBA00022989"/>
    </source>
</evidence>